<evidence type="ECO:0000256" key="1">
    <source>
        <dbReference type="ARBA" id="ARBA00004496"/>
    </source>
</evidence>
<gene>
    <name evidence="13" type="ORF">SAV31267_098610</name>
</gene>
<dbReference type="PANTHER" id="PTHR11579:SF0">
    <property type="entry name" value="PROTEIN-L-ISOASPARTATE(D-ASPARTATE) O-METHYLTRANSFERASE"/>
    <property type="match status" value="1"/>
</dbReference>
<protein>
    <recommendedName>
        <fullName evidence="4">Protein-L-isoaspartate O-methyltransferase</fullName>
        <ecNumber evidence="3">2.1.1.77</ecNumber>
    </recommendedName>
    <alternativeName>
        <fullName evidence="11">L-isoaspartyl protein carboxyl methyltransferase</fullName>
    </alternativeName>
    <alternativeName>
        <fullName evidence="9">Protein L-isoaspartyl methyltransferase</fullName>
    </alternativeName>
    <alternativeName>
        <fullName evidence="10">Protein-beta-aspartate methyltransferase</fullName>
    </alternativeName>
</protein>
<evidence type="ECO:0000256" key="8">
    <source>
        <dbReference type="ARBA" id="ARBA00022691"/>
    </source>
</evidence>
<dbReference type="InterPro" id="IPR029063">
    <property type="entry name" value="SAM-dependent_MTases_sf"/>
</dbReference>
<evidence type="ECO:0000313" key="14">
    <source>
        <dbReference type="Proteomes" id="UP000299211"/>
    </source>
</evidence>
<feature type="compositionally biased region" description="Low complexity" evidence="12">
    <location>
        <begin position="233"/>
        <end position="244"/>
    </location>
</feature>
<dbReference type="PANTHER" id="PTHR11579">
    <property type="entry name" value="PROTEIN-L-ISOASPARTATE O-METHYLTRANSFERASE"/>
    <property type="match status" value="1"/>
</dbReference>
<name>A0A4D4N9B1_STRAX</name>
<organism evidence="13 14">
    <name type="scientific">Streptomyces avermitilis</name>
    <dbReference type="NCBI Taxonomy" id="33903"/>
    <lineage>
        <taxon>Bacteria</taxon>
        <taxon>Bacillati</taxon>
        <taxon>Actinomycetota</taxon>
        <taxon>Actinomycetes</taxon>
        <taxon>Kitasatosporales</taxon>
        <taxon>Streptomycetaceae</taxon>
        <taxon>Streptomyces</taxon>
    </lineage>
</organism>
<feature type="compositionally biased region" description="Pro residues" evidence="12">
    <location>
        <begin position="245"/>
        <end position="264"/>
    </location>
</feature>
<comment type="caution">
    <text evidence="13">The sequence shown here is derived from an EMBL/GenBank/DDBJ whole genome shotgun (WGS) entry which is preliminary data.</text>
</comment>
<keyword evidence="6 13" id="KW-0489">Methyltransferase</keyword>
<feature type="compositionally biased region" description="Low complexity" evidence="12">
    <location>
        <begin position="210"/>
        <end position="226"/>
    </location>
</feature>
<keyword evidence="5" id="KW-0963">Cytoplasm</keyword>
<accession>A0A4D4N9B1</accession>
<evidence type="ECO:0000256" key="12">
    <source>
        <dbReference type="SAM" id="MobiDB-lite"/>
    </source>
</evidence>
<evidence type="ECO:0000256" key="2">
    <source>
        <dbReference type="ARBA" id="ARBA00005369"/>
    </source>
</evidence>
<evidence type="ECO:0000256" key="6">
    <source>
        <dbReference type="ARBA" id="ARBA00022603"/>
    </source>
</evidence>
<keyword evidence="7 13" id="KW-0808">Transferase</keyword>
<dbReference type="Gene3D" id="3.40.50.150">
    <property type="entry name" value="Vaccinia Virus protein VP39"/>
    <property type="match status" value="1"/>
</dbReference>
<feature type="region of interest" description="Disordered" evidence="12">
    <location>
        <begin position="196"/>
        <end position="267"/>
    </location>
</feature>
<feature type="compositionally biased region" description="Basic and acidic residues" evidence="12">
    <location>
        <begin position="378"/>
        <end position="390"/>
    </location>
</feature>
<evidence type="ECO:0000256" key="4">
    <source>
        <dbReference type="ARBA" id="ARBA00013346"/>
    </source>
</evidence>
<dbReference type="SUPFAM" id="SSF53335">
    <property type="entry name" value="S-adenosyl-L-methionine-dependent methyltransferases"/>
    <property type="match status" value="1"/>
</dbReference>
<dbReference type="GO" id="GO:0004719">
    <property type="term" value="F:protein-L-isoaspartate (D-aspartate) O-methyltransferase activity"/>
    <property type="evidence" value="ECO:0007669"/>
    <property type="project" value="UniProtKB-EC"/>
</dbReference>
<evidence type="ECO:0000256" key="11">
    <source>
        <dbReference type="ARBA" id="ARBA00031350"/>
    </source>
</evidence>
<dbReference type="Pfam" id="PF01135">
    <property type="entry name" value="PCMT"/>
    <property type="match status" value="1"/>
</dbReference>
<evidence type="ECO:0000313" key="13">
    <source>
        <dbReference type="EMBL" id="GDY80376.1"/>
    </source>
</evidence>
<keyword evidence="8" id="KW-0949">S-adenosyl-L-methionine</keyword>
<comment type="subcellular location">
    <subcellularLocation>
        <location evidence="1">Cytoplasm</location>
    </subcellularLocation>
</comment>
<dbReference type="EC" id="2.1.1.77" evidence="3"/>
<dbReference type="GO" id="GO:0032259">
    <property type="term" value="P:methylation"/>
    <property type="evidence" value="ECO:0007669"/>
    <property type="project" value="UniProtKB-KW"/>
</dbReference>
<dbReference type="AlphaFoldDB" id="A0A4D4N9B1"/>
<proteinExistence type="inferred from homology"/>
<dbReference type="GO" id="GO:0005737">
    <property type="term" value="C:cytoplasm"/>
    <property type="evidence" value="ECO:0007669"/>
    <property type="project" value="UniProtKB-SubCell"/>
</dbReference>
<sequence length="390" mass="41365">MTDPADLRRQLANTIPTDDPAWRHALQSVPREIFLGDALFRLTGPQWEPIHRDQTAPGEWLRLIYQDTTWVTQIDGVNAADACSPTTGRPTSSSTLPSLIVRMLDLAGTRDGDNVLEIGTGTGYSTAILCERLGDEHVFSVEYDPGLAAAAADHIHAAGYHPTLNTGDGLAGHKDGAEYDAIIATCAVRHIPRPGSTKYAPAAPSPPPSADGCSPPASSASPSTTTAPPPADSPTTRSATCSPAPRTPTPPHVLPAPRPHPPTRVNPALLDDWTGHFLAQLAAPSAELMNTTDGVILVDVATGSQAWTEPAGNSWHVHQHGPLNLWDQVENTLTTWQRAGSPPQSDLGMTVEPDGTQRVWLGAPTAPHGTCPSSTARTEVRDHPPRTTSR</sequence>
<evidence type="ECO:0000256" key="9">
    <source>
        <dbReference type="ARBA" id="ARBA00030757"/>
    </source>
</evidence>
<evidence type="ECO:0000256" key="7">
    <source>
        <dbReference type="ARBA" id="ARBA00022679"/>
    </source>
</evidence>
<dbReference type="EMBL" id="BJHY01000002">
    <property type="protein sequence ID" value="GDY80376.1"/>
    <property type="molecule type" value="Genomic_DNA"/>
</dbReference>
<evidence type="ECO:0000256" key="5">
    <source>
        <dbReference type="ARBA" id="ARBA00022490"/>
    </source>
</evidence>
<reference evidence="13 14" key="1">
    <citation type="submission" date="2019-04" db="EMBL/GenBank/DDBJ databases">
        <title>Draft genome sequences of Streptomyces avermitilis ATCC 31267.</title>
        <authorList>
            <person name="Komaki H."/>
            <person name="Tamura T."/>
            <person name="Hosoyama A."/>
        </authorList>
    </citation>
    <scope>NUCLEOTIDE SEQUENCE [LARGE SCALE GENOMIC DNA]</scope>
    <source>
        <strain evidence="13 14">ATCC 31267</strain>
    </source>
</reference>
<comment type="similarity">
    <text evidence="2">Belongs to the methyltransferase superfamily. L-isoaspartyl/D-aspartyl protein methyltransferase family.</text>
</comment>
<dbReference type="CDD" id="cd02440">
    <property type="entry name" value="AdoMet_MTases"/>
    <property type="match status" value="1"/>
</dbReference>
<dbReference type="Proteomes" id="UP000299211">
    <property type="component" value="Unassembled WGS sequence"/>
</dbReference>
<evidence type="ECO:0000256" key="3">
    <source>
        <dbReference type="ARBA" id="ARBA00011890"/>
    </source>
</evidence>
<feature type="region of interest" description="Disordered" evidence="12">
    <location>
        <begin position="362"/>
        <end position="390"/>
    </location>
</feature>
<dbReference type="InterPro" id="IPR000682">
    <property type="entry name" value="PCMT"/>
</dbReference>
<evidence type="ECO:0000256" key="10">
    <source>
        <dbReference type="ARBA" id="ARBA00031323"/>
    </source>
</evidence>